<evidence type="ECO:0000256" key="9">
    <source>
        <dbReference type="ARBA" id="ARBA00023242"/>
    </source>
</evidence>
<comment type="similarity">
    <text evidence="3">Belongs to the maelstrom family.</text>
</comment>
<evidence type="ECO:0000256" key="5">
    <source>
        <dbReference type="ARBA" id="ARBA00022490"/>
    </source>
</evidence>
<dbReference type="EMBL" id="AXCM01000726">
    <property type="status" value="NOT_ANNOTATED_CDS"/>
    <property type="molecule type" value="Genomic_DNA"/>
</dbReference>
<evidence type="ECO:0000256" key="6">
    <source>
        <dbReference type="ARBA" id="ARBA00022782"/>
    </source>
</evidence>
<reference evidence="14" key="1">
    <citation type="submission" date="2013-09" db="EMBL/GenBank/DDBJ databases">
        <title>The Genome Sequence of Anopheles culicifacies species A.</title>
        <authorList>
            <consortium name="The Broad Institute Genomics Platform"/>
            <person name="Neafsey D.E."/>
            <person name="Besansky N."/>
            <person name="Howell P."/>
            <person name="Walton C."/>
            <person name="Young S.K."/>
            <person name="Zeng Q."/>
            <person name="Gargeya S."/>
            <person name="Fitzgerald M."/>
            <person name="Haas B."/>
            <person name="Abouelleil A."/>
            <person name="Allen A.W."/>
            <person name="Alvarado L."/>
            <person name="Arachchi H.M."/>
            <person name="Berlin A.M."/>
            <person name="Chapman S.B."/>
            <person name="Gainer-Dewar J."/>
            <person name="Goldberg J."/>
            <person name="Griggs A."/>
            <person name="Gujja S."/>
            <person name="Hansen M."/>
            <person name="Howarth C."/>
            <person name="Imamovic A."/>
            <person name="Ireland A."/>
            <person name="Larimer J."/>
            <person name="McCowan C."/>
            <person name="Murphy C."/>
            <person name="Pearson M."/>
            <person name="Poon T.W."/>
            <person name="Priest M."/>
            <person name="Roberts A."/>
            <person name="Saif S."/>
            <person name="Shea T."/>
            <person name="Sisk P."/>
            <person name="Sykes S."/>
            <person name="Wortman J."/>
            <person name="Nusbaum C."/>
            <person name="Birren B."/>
        </authorList>
    </citation>
    <scope>NUCLEOTIDE SEQUENCE [LARGE SCALE GENOMIC DNA]</scope>
    <source>
        <strain evidence="14">A-37</strain>
    </source>
</reference>
<dbReference type="GO" id="GO:0005634">
    <property type="term" value="C:nucleus"/>
    <property type="evidence" value="ECO:0007669"/>
    <property type="project" value="UniProtKB-SubCell"/>
</dbReference>
<keyword evidence="4" id="KW-0217">Developmental protein</keyword>
<evidence type="ECO:0000256" key="10">
    <source>
        <dbReference type="ARBA" id="ARBA00023254"/>
    </source>
</evidence>
<dbReference type="GO" id="GO:0007140">
    <property type="term" value="P:male meiotic nuclear division"/>
    <property type="evidence" value="ECO:0007669"/>
    <property type="project" value="TreeGrafter"/>
</dbReference>
<comment type="subcellular location">
    <subcellularLocation>
        <location evidence="2">Cytoplasm</location>
    </subcellularLocation>
    <subcellularLocation>
        <location evidence="1">Nucleus</location>
    </subcellularLocation>
</comment>
<dbReference type="InterPro" id="IPR036910">
    <property type="entry name" value="HMG_box_dom_sf"/>
</dbReference>
<dbReference type="InterPro" id="IPR024970">
    <property type="entry name" value="Maelstrom"/>
</dbReference>
<reference evidence="13" key="2">
    <citation type="submission" date="2020-05" db="UniProtKB">
        <authorList>
            <consortium name="EnsemblMetazoa"/>
        </authorList>
    </citation>
    <scope>IDENTIFICATION</scope>
    <source>
        <strain evidence="13">A-37</strain>
    </source>
</reference>
<accession>A0A182LTT8</accession>
<evidence type="ECO:0000256" key="1">
    <source>
        <dbReference type="ARBA" id="ARBA00004123"/>
    </source>
</evidence>
<evidence type="ECO:0000313" key="14">
    <source>
        <dbReference type="Proteomes" id="UP000075883"/>
    </source>
</evidence>
<evidence type="ECO:0000256" key="8">
    <source>
        <dbReference type="ARBA" id="ARBA00023158"/>
    </source>
</evidence>
<dbReference type="GO" id="GO:0045892">
    <property type="term" value="P:negative regulation of DNA-templated transcription"/>
    <property type="evidence" value="ECO:0007669"/>
    <property type="project" value="TreeGrafter"/>
</dbReference>
<keyword evidence="6" id="KW-0221">Differentiation</keyword>
<dbReference type="AlphaFoldDB" id="A0A182LTT8"/>
<dbReference type="GO" id="GO:0007283">
    <property type="term" value="P:spermatogenesis"/>
    <property type="evidence" value="ECO:0007669"/>
    <property type="project" value="TreeGrafter"/>
</dbReference>
<proteinExistence type="inferred from homology"/>
<dbReference type="InterPro" id="IPR039259">
    <property type="entry name" value="Protein_maelstrom"/>
</dbReference>
<keyword evidence="7" id="KW-0238">DNA-binding</keyword>
<dbReference type="EnsemblMetazoa" id="ACUA001797-RA">
    <property type="protein sequence ID" value="ACUA001797-PA"/>
    <property type="gene ID" value="ACUA001797"/>
</dbReference>
<name>A0A182LTT8_9DIPT</name>
<keyword evidence="10" id="KW-0469">Meiosis</keyword>
<evidence type="ECO:0000256" key="3">
    <source>
        <dbReference type="ARBA" id="ARBA00007057"/>
    </source>
</evidence>
<feature type="compositionally biased region" description="Polar residues" evidence="11">
    <location>
        <begin position="394"/>
        <end position="409"/>
    </location>
</feature>
<dbReference type="GO" id="GO:0034587">
    <property type="term" value="P:piRNA processing"/>
    <property type="evidence" value="ECO:0007669"/>
    <property type="project" value="TreeGrafter"/>
</dbReference>
<feature type="domain" description="Maelstrom" evidence="12">
    <location>
        <begin position="125"/>
        <end position="327"/>
    </location>
</feature>
<keyword evidence="5" id="KW-0963">Cytoplasm</keyword>
<sequence>MPKKKSAFFYFLIAFKKEEEKKGRKFGKLAEVVPIAGEIWEKMDATQRQPYVQQAKSSCNREHGPLNSLGMPIAKVEELLRAKAEKIQTIKNLIAEKVKSADSRNELKSEEFYVISVAYFGQTLQLTYLPAELGIVKYSLECGVTERMHMYINPGALPLGAALSVQTHTKKTHNLPMPPNALGTTNSDEIAQNLLKFLAAGDQIPLLFTDEKTLPIVEGMLRKLLSNHINDEMLYVCPLSELFCNLKQATERHFFGKSKFPSALTAQYILQMDIYAFAVGISCDYHEKDMNMLHCALSQATRWAYIISKYCCSFIDIECVPGKHIPYPIGDMLSSAINSEEPQPTTSGICLLPQQNLSDNSGADASLAEQNVLEHISDKIGALAISKEEPNTGDVASNAPQQPSFNRFH</sequence>
<dbReference type="PANTHER" id="PTHR21358:SF4">
    <property type="entry name" value="PROTEIN MAELSTROM HOMOLOG"/>
    <property type="match status" value="1"/>
</dbReference>
<dbReference type="GO" id="GO:0060964">
    <property type="term" value="P:regulation of miRNA-mediated gene silencing"/>
    <property type="evidence" value="ECO:0007669"/>
    <property type="project" value="InterPro"/>
</dbReference>
<dbReference type="PANTHER" id="PTHR21358">
    <property type="entry name" value="PROTEIN MAELSTROM HOMOLOG"/>
    <property type="match status" value="1"/>
</dbReference>
<dbReference type="GO" id="GO:0030154">
    <property type="term" value="P:cell differentiation"/>
    <property type="evidence" value="ECO:0007669"/>
    <property type="project" value="UniProtKB-KW"/>
</dbReference>
<dbReference type="GO" id="GO:0043186">
    <property type="term" value="C:P granule"/>
    <property type="evidence" value="ECO:0007669"/>
    <property type="project" value="TreeGrafter"/>
</dbReference>
<protein>
    <recommendedName>
        <fullName evidence="12">Maelstrom domain-containing protein</fullName>
    </recommendedName>
</protein>
<dbReference type="SUPFAM" id="SSF47095">
    <property type="entry name" value="HMG-box"/>
    <property type="match status" value="1"/>
</dbReference>
<keyword evidence="9" id="KW-0539">Nucleus</keyword>
<evidence type="ECO:0000256" key="4">
    <source>
        <dbReference type="ARBA" id="ARBA00022473"/>
    </source>
</evidence>
<organism evidence="13 14">
    <name type="scientific">Anopheles culicifacies</name>
    <dbReference type="NCBI Taxonomy" id="139723"/>
    <lineage>
        <taxon>Eukaryota</taxon>
        <taxon>Metazoa</taxon>
        <taxon>Ecdysozoa</taxon>
        <taxon>Arthropoda</taxon>
        <taxon>Hexapoda</taxon>
        <taxon>Insecta</taxon>
        <taxon>Pterygota</taxon>
        <taxon>Neoptera</taxon>
        <taxon>Endopterygota</taxon>
        <taxon>Diptera</taxon>
        <taxon>Nematocera</taxon>
        <taxon>Culicoidea</taxon>
        <taxon>Culicidae</taxon>
        <taxon>Anophelinae</taxon>
        <taxon>Anopheles</taxon>
        <taxon>culicifacies species complex</taxon>
    </lineage>
</organism>
<evidence type="ECO:0000259" key="12">
    <source>
        <dbReference type="Pfam" id="PF13017"/>
    </source>
</evidence>
<evidence type="ECO:0000313" key="13">
    <source>
        <dbReference type="EnsemblMetazoa" id="ACUA001797-PA"/>
    </source>
</evidence>
<evidence type="ECO:0000256" key="2">
    <source>
        <dbReference type="ARBA" id="ARBA00004496"/>
    </source>
</evidence>
<evidence type="ECO:0000256" key="7">
    <source>
        <dbReference type="ARBA" id="ARBA00023125"/>
    </source>
</evidence>
<dbReference type="VEuPathDB" id="VectorBase:ACUA001797"/>
<dbReference type="Gene3D" id="1.10.30.10">
    <property type="entry name" value="High mobility group box domain"/>
    <property type="match status" value="1"/>
</dbReference>
<dbReference type="Proteomes" id="UP000075883">
    <property type="component" value="Unassembled WGS sequence"/>
</dbReference>
<dbReference type="Pfam" id="PF13017">
    <property type="entry name" value="Maelstrom"/>
    <property type="match status" value="1"/>
</dbReference>
<keyword evidence="14" id="KW-1185">Reference proteome</keyword>
<feature type="region of interest" description="Disordered" evidence="11">
    <location>
        <begin position="388"/>
        <end position="409"/>
    </location>
</feature>
<dbReference type="GO" id="GO:0043565">
    <property type="term" value="F:sequence-specific DNA binding"/>
    <property type="evidence" value="ECO:0007669"/>
    <property type="project" value="TreeGrafter"/>
</dbReference>
<keyword evidence="8" id="KW-0943">RNA-mediated gene silencing</keyword>
<evidence type="ECO:0000256" key="11">
    <source>
        <dbReference type="SAM" id="MobiDB-lite"/>
    </source>
</evidence>